<dbReference type="Pfam" id="PF13739">
    <property type="entry name" value="PdaC"/>
    <property type="match status" value="1"/>
</dbReference>
<evidence type="ECO:0000313" key="3">
    <source>
        <dbReference type="EMBL" id="XAH73111.1"/>
    </source>
</evidence>
<organism evidence="3 4">
    <name type="scientific">Kineothrix sedimenti</name>
    <dbReference type="NCBI Taxonomy" id="3123317"/>
    <lineage>
        <taxon>Bacteria</taxon>
        <taxon>Bacillati</taxon>
        <taxon>Bacillota</taxon>
        <taxon>Clostridia</taxon>
        <taxon>Lachnospirales</taxon>
        <taxon>Lachnospiraceae</taxon>
        <taxon>Kineothrix</taxon>
    </lineage>
</organism>
<dbReference type="Pfam" id="PF11738">
    <property type="entry name" value="DUF3298"/>
    <property type="match status" value="1"/>
</dbReference>
<feature type="domain" description="DUF3298" evidence="1">
    <location>
        <begin position="127"/>
        <end position="195"/>
    </location>
</feature>
<proteinExistence type="predicted"/>
<protein>
    <submittedName>
        <fullName evidence="3">DUF3298 and DUF4163 domain-containing protein</fullName>
    </submittedName>
</protein>
<gene>
    <name evidence="3" type="ORF">V6984_16605</name>
</gene>
<evidence type="ECO:0000259" key="2">
    <source>
        <dbReference type="Pfam" id="PF13739"/>
    </source>
</evidence>
<evidence type="ECO:0000313" key="4">
    <source>
        <dbReference type="Proteomes" id="UP001451571"/>
    </source>
</evidence>
<reference evidence="3 4" key="1">
    <citation type="submission" date="2024-02" db="EMBL/GenBank/DDBJ databases">
        <title>Bacterial strain from lacustrine sediment.</title>
        <authorList>
            <person name="Petit C."/>
            <person name="Fadhlaoui K."/>
        </authorList>
    </citation>
    <scope>NUCLEOTIDE SEQUENCE [LARGE SCALE GENOMIC DNA]</scope>
    <source>
        <strain evidence="3 4">IPX-CK</strain>
    </source>
</reference>
<sequence>MYYGDIPVLSYKIYYPCIVSNSASVKNINNFFYYEAKNSEDYCRIVLYQMAQENAQNTEGFPFNNYEFIVDFTVTYNKCCIISLYMDTYTYTGGAHGNTIRRSNTWNLRTGILMQLGDVYPLTPNSLLNLQESIQKQISERLHENPGIYFDNYRFLLRDYFNASNFYLHPSYGTIYYQQYDIAPYSTGIPEFSFPTCNVC</sequence>
<evidence type="ECO:0000259" key="1">
    <source>
        <dbReference type="Pfam" id="PF11738"/>
    </source>
</evidence>
<accession>A0ABZ3EUV1</accession>
<dbReference type="InterPro" id="IPR037126">
    <property type="entry name" value="PdaC/RsiV-like_sf"/>
</dbReference>
<dbReference type="EMBL" id="CP146256">
    <property type="protein sequence ID" value="XAH73111.1"/>
    <property type="molecule type" value="Genomic_DNA"/>
</dbReference>
<dbReference type="RefSeq" id="WP_342756718.1">
    <property type="nucleotide sequence ID" value="NZ_CP146256.1"/>
</dbReference>
<keyword evidence="4" id="KW-1185">Reference proteome</keyword>
<dbReference type="Proteomes" id="UP001451571">
    <property type="component" value="Chromosome"/>
</dbReference>
<dbReference type="InterPro" id="IPR025303">
    <property type="entry name" value="PdaC"/>
</dbReference>
<dbReference type="Gene3D" id="3.90.640.20">
    <property type="entry name" value="Heat-shock cognate protein, ATPase"/>
    <property type="match status" value="1"/>
</dbReference>
<feature type="domain" description="Deacetylase PdaC" evidence="2">
    <location>
        <begin position="8"/>
        <end position="99"/>
    </location>
</feature>
<dbReference type="Gene3D" id="3.30.565.40">
    <property type="entry name" value="Fervidobacterium nodosum Rt17-B1 like"/>
    <property type="match status" value="1"/>
</dbReference>
<dbReference type="InterPro" id="IPR021729">
    <property type="entry name" value="DUF3298"/>
</dbReference>
<name>A0ABZ3EUV1_9FIRM</name>